<evidence type="ECO:0000313" key="2">
    <source>
        <dbReference type="EMBL" id="OAT31323.1"/>
    </source>
</evidence>
<dbReference type="SUPFAM" id="SSF47413">
    <property type="entry name" value="lambda repressor-like DNA-binding domains"/>
    <property type="match status" value="1"/>
</dbReference>
<keyword evidence="3" id="KW-1185">Reference proteome</keyword>
<dbReference type="EMBL" id="LXER01000019">
    <property type="protein sequence ID" value="OAT31323.1"/>
    <property type="molecule type" value="Genomic_DNA"/>
</dbReference>
<dbReference type="AlphaFoldDB" id="A0A1B7INR9"/>
<feature type="domain" description="HTH cro/C1-type" evidence="1">
    <location>
        <begin position="70"/>
        <end position="121"/>
    </location>
</feature>
<gene>
    <name evidence="2" type="ORF">M975_2248</name>
</gene>
<reference evidence="2 3" key="1">
    <citation type="submission" date="2016-04" db="EMBL/GenBank/DDBJ databases">
        <title>ATOL: Assembling a taxonomically balanced genome-scale reconstruction of the evolutionary history of the Enterobacteriaceae.</title>
        <authorList>
            <person name="Plunkett G.III."/>
            <person name="Neeno-Eckwall E.C."/>
            <person name="Glasner J.D."/>
            <person name="Perna N.T."/>
        </authorList>
    </citation>
    <scope>NUCLEOTIDE SEQUENCE [LARGE SCALE GENOMIC DNA]</scope>
    <source>
        <strain evidence="2 3">ATCC 51605</strain>
    </source>
</reference>
<dbReference type="Proteomes" id="UP000078410">
    <property type="component" value="Unassembled WGS sequence"/>
</dbReference>
<comment type="caution">
    <text evidence="2">The sequence shown here is derived from an EMBL/GenBank/DDBJ whole genome shotgun (WGS) entry which is preliminary data.</text>
</comment>
<dbReference type="OrthoDB" id="5678898at2"/>
<dbReference type="CDD" id="cd00093">
    <property type="entry name" value="HTH_XRE"/>
    <property type="match status" value="1"/>
</dbReference>
<dbReference type="InterPro" id="IPR001387">
    <property type="entry name" value="Cro/C1-type_HTH"/>
</dbReference>
<name>A0A1B7INR9_9ENTR</name>
<dbReference type="PATRIC" id="fig|1354251.4.peg.2325"/>
<keyword evidence="2" id="KW-0238">DNA-binding</keyword>
<dbReference type="Gene3D" id="1.10.260.40">
    <property type="entry name" value="lambda repressor-like DNA-binding domains"/>
    <property type="match status" value="1"/>
</dbReference>
<dbReference type="SMART" id="SM00530">
    <property type="entry name" value="HTH_XRE"/>
    <property type="match status" value="1"/>
</dbReference>
<dbReference type="InterPro" id="IPR010982">
    <property type="entry name" value="Lambda_DNA-bd_dom_sf"/>
</dbReference>
<dbReference type="GO" id="GO:0003677">
    <property type="term" value="F:DNA binding"/>
    <property type="evidence" value="ECO:0007669"/>
    <property type="project" value="UniProtKB-KW"/>
</dbReference>
<sequence>MKNIQFLTDENGARQSAVIPIDLFNKLVEAADLDDFYESVPYAPGPNDDETIPHEVVGYQMRKGATLHAAWRMYRGLSQEAVAEVLGISQAGVANMEKRAKPQRSTLEKLAELYRCRVTQLIDD</sequence>
<accession>A0A1B7INR9</accession>
<dbReference type="Pfam" id="PF01381">
    <property type="entry name" value="HTH_3"/>
    <property type="match status" value="1"/>
</dbReference>
<dbReference type="RefSeq" id="WP_064559588.1">
    <property type="nucleotide sequence ID" value="NZ_LXER01000019.1"/>
</dbReference>
<dbReference type="PROSITE" id="PS50943">
    <property type="entry name" value="HTH_CROC1"/>
    <property type="match status" value="1"/>
</dbReference>
<evidence type="ECO:0000313" key="3">
    <source>
        <dbReference type="Proteomes" id="UP000078410"/>
    </source>
</evidence>
<evidence type="ECO:0000259" key="1">
    <source>
        <dbReference type="PROSITE" id="PS50943"/>
    </source>
</evidence>
<organism evidence="2 3">
    <name type="scientific">Buttiauxella brennerae ATCC 51605</name>
    <dbReference type="NCBI Taxonomy" id="1354251"/>
    <lineage>
        <taxon>Bacteria</taxon>
        <taxon>Pseudomonadati</taxon>
        <taxon>Pseudomonadota</taxon>
        <taxon>Gammaproteobacteria</taxon>
        <taxon>Enterobacterales</taxon>
        <taxon>Enterobacteriaceae</taxon>
        <taxon>Buttiauxella</taxon>
    </lineage>
</organism>
<proteinExistence type="predicted"/>
<protein>
    <submittedName>
        <fullName evidence="2">DNA-binding repressor</fullName>
    </submittedName>
</protein>